<dbReference type="GO" id="GO:0005524">
    <property type="term" value="F:ATP binding"/>
    <property type="evidence" value="ECO:0007669"/>
    <property type="project" value="UniProtKB-KW"/>
</dbReference>
<dbReference type="EMBL" id="JBHSRF010000076">
    <property type="protein sequence ID" value="MFC6086078.1"/>
    <property type="molecule type" value="Genomic_DNA"/>
</dbReference>
<dbReference type="PANTHER" id="PTHR35526">
    <property type="entry name" value="ANTI-SIGMA-F FACTOR RSBW-RELATED"/>
    <property type="match status" value="1"/>
</dbReference>
<keyword evidence="5" id="KW-1185">Reference proteome</keyword>
<evidence type="ECO:0000256" key="2">
    <source>
        <dbReference type="SAM" id="MobiDB-lite"/>
    </source>
</evidence>
<keyword evidence="4" id="KW-0067">ATP-binding</keyword>
<dbReference type="InterPro" id="IPR036890">
    <property type="entry name" value="HATPase_C_sf"/>
</dbReference>
<comment type="caution">
    <text evidence="4">The sequence shown here is derived from an EMBL/GenBank/DDBJ whole genome shotgun (WGS) entry which is preliminary data.</text>
</comment>
<protein>
    <submittedName>
        <fullName evidence="4">ATP-binding protein</fullName>
    </submittedName>
</protein>
<sequence>MPTNPSTGRLAGPAKPIPFRLPLTGTMVWARTFPGRLDQAAQARRFARFLLAETPWADDAELIVSELAGNALRHTRSGGAGGRFAVEVALGRASPGRVADGVVVTVQDNGGGGVPRLGGDGPPDTESEHGRGLAIIATVATRLGYQGNPETGHSVWAYLAPERTGSR</sequence>
<organism evidence="4 5">
    <name type="scientific">Sphaerisporangium aureirubrum</name>
    <dbReference type="NCBI Taxonomy" id="1544736"/>
    <lineage>
        <taxon>Bacteria</taxon>
        <taxon>Bacillati</taxon>
        <taxon>Actinomycetota</taxon>
        <taxon>Actinomycetes</taxon>
        <taxon>Streptosporangiales</taxon>
        <taxon>Streptosporangiaceae</taxon>
        <taxon>Sphaerisporangium</taxon>
    </lineage>
</organism>
<keyword evidence="1" id="KW-0418">Kinase</keyword>
<feature type="compositionally biased region" description="Gly residues" evidence="2">
    <location>
        <begin position="109"/>
        <end position="121"/>
    </location>
</feature>
<reference evidence="5" key="1">
    <citation type="journal article" date="2019" name="Int. J. Syst. Evol. Microbiol.">
        <title>The Global Catalogue of Microorganisms (GCM) 10K type strain sequencing project: providing services to taxonomists for standard genome sequencing and annotation.</title>
        <authorList>
            <consortium name="The Broad Institute Genomics Platform"/>
            <consortium name="The Broad Institute Genome Sequencing Center for Infectious Disease"/>
            <person name="Wu L."/>
            <person name="Ma J."/>
        </authorList>
    </citation>
    <scope>NUCLEOTIDE SEQUENCE [LARGE SCALE GENOMIC DNA]</scope>
    <source>
        <strain evidence="5">JCM 30346</strain>
    </source>
</reference>
<proteinExistence type="predicted"/>
<dbReference type="PANTHER" id="PTHR35526:SF3">
    <property type="entry name" value="ANTI-SIGMA-F FACTOR RSBW"/>
    <property type="match status" value="1"/>
</dbReference>
<evidence type="ECO:0000256" key="1">
    <source>
        <dbReference type="ARBA" id="ARBA00022527"/>
    </source>
</evidence>
<feature type="region of interest" description="Disordered" evidence="2">
    <location>
        <begin position="109"/>
        <end position="129"/>
    </location>
</feature>
<feature type="domain" description="Histidine kinase/HSP90-like ATPase" evidence="3">
    <location>
        <begin position="33"/>
        <end position="155"/>
    </location>
</feature>
<dbReference type="InterPro" id="IPR050267">
    <property type="entry name" value="Anti-sigma-factor_SerPK"/>
</dbReference>
<dbReference type="InterPro" id="IPR003594">
    <property type="entry name" value="HATPase_dom"/>
</dbReference>
<dbReference type="Gene3D" id="3.30.565.10">
    <property type="entry name" value="Histidine kinase-like ATPase, C-terminal domain"/>
    <property type="match status" value="1"/>
</dbReference>
<dbReference type="Pfam" id="PF13581">
    <property type="entry name" value="HATPase_c_2"/>
    <property type="match status" value="1"/>
</dbReference>
<evidence type="ECO:0000259" key="3">
    <source>
        <dbReference type="Pfam" id="PF13581"/>
    </source>
</evidence>
<gene>
    <name evidence="4" type="ORF">ACFP1K_33265</name>
</gene>
<keyword evidence="4" id="KW-0547">Nucleotide-binding</keyword>
<dbReference type="RefSeq" id="WP_380760903.1">
    <property type="nucleotide sequence ID" value="NZ_JBHSRF010000076.1"/>
</dbReference>
<accession>A0ABW1NSX6</accession>
<keyword evidence="1" id="KW-0723">Serine/threonine-protein kinase</keyword>
<keyword evidence="1" id="KW-0808">Transferase</keyword>
<dbReference type="SUPFAM" id="SSF55874">
    <property type="entry name" value="ATPase domain of HSP90 chaperone/DNA topoisomerase II/histidine kinase"/>
    <property type="match status" value="1"/>
</dbReference>
<evidence type="ECO:0000313" key="4">
    <source>
        <dbReference type="EMBL" id="MFC6086078.1"/>
    </source>
</evidence>
<name>A0ABW1NSX6_9ACTN</name>
<dbReference type="Proteomes" id="UP001596137">
    <property type="component" value="Unassembled WGS sequence"/>
</dbReference>
<evidence type="ECO:0000313" key="5">
    <source>
        <dbReference type="Proteomes" id="UP001596137"/>
    </source>
</evidence>
<dbReference type="CDD" id="cd16936">
    <property type="entry name" value="HATPase_RsbW-like"/>
    <property type="match status" value="1"/>
</dbReference>